<dbReference type="Pfam" id="PF01019">
    <property type="entry name" value="G_glu_transpept"/>
    <property type="match status" value="1"/>
</dbReference>
<evidence type="ECO:0000256" key="3">
    <source>
        <dbReference type="ARBA" id="ARBA00005115"/>
    </source>
</evidence>
<feature type="active site" description="Nucleophile" evidence="11">
    <location>
        <position position="1232"/>
    </location>
</feature>
<dbReference type="Gene3D" id="1.10.246.130">
    <property type="match status" value="1"/>
</dbReference>
<dbReference type="Pfam" id="PF13041">
    <property type="entry name" value="PPR_2"/>
    <property type="match status" value="3"/>
</dbReference>
<dbReference type="Proteomes" id="UP000823749">
    <property type="component" value="Chromosome 10"/>
</dbReference>
<keyword evidence="16" id="KW-1185">Reference proteome</keyword>
<dbReference type="InterPro" id="IPR046848">
    <property type="entry name" value="E_motif"/>
</dbReference>
<evidence type="ECO:0000259" key="14">
    <source>
        <dbReference type="Pfam" id="PF14432"/>
    </source>
</evidence>
<reference evidence="15" key="1">
    <citation type="submission" date="2020-08" db="EMBL/GenBank/DDBJ databases">
        <title>Plant Genome Project.</title>
        <authorList>
            <person name="Zhang R.-G."/>
        </authorList>
    </citation>
    <scope>NUCLEOTIDE SEQUENCE</scope>
    <source>
        <strain evidence="15">WSP0</strain>
        <tissue evidence="15">Leaf</tissue>
    </source>
</reference>
<dbReference type="InterPro" id="IPR032867">
    <property type="entry name" value="DYW_dom"/>
</dbReference>
<evidence type="ECO:0000256" key="2">
    <source>
        <dbReference type="ARBA" id="ARBA00001089"/>
    </source>
</evidence>
<evidence type="ECO:0000256" key="1">
    <source>
        <dbReference type="ARBA" id="ARBA00001049"/>
    </source>
</evidence>
<evidence type="ECO:0000256" key="13">
    <source>
        <dbReference type="PROSITE-ProRule" id="PRU00708"/>
    </source>
</evidence>
<dbReference type="PROSITE" id="PS51375">
    <property type="entry name" value="PPR"/>
    <property type="match status" value="7"/>
</dbReference>
<dbReference type="GO" id="GO:0006751">
    <property type="term" value="P:glutathione catabolic process"/>
    <property type="evidence" value="ECO:0007669"/>
    <property type="project" value="InterPro"/>
</dbReference>
<dbReference type="Pfam" id="PF01535">
    <property type="entry name" value="PPR"/>
    <property type="match status" value="8"/>
</dbReference>
<protein>
    <recommendedName>
        <fullName evidence="14">DYW domain-containing protein</fullName>
    </recommendedName>
</protein>
<evidence type="ECO:0000256" key="6">
    <source>
        <dbReference type="ARBA" id="ARBA00022679"/>
    </source>
</evidence>
<name>A0AAV6IPP0_9ERIC</name>
<dbReference type="FunFam" id="3.60.20.40:FF:000004">
    <property type="entry name" value="Glutathione hydrolase 1"/>
    <property type="match status" value="1"/>
</dbReference>
<dbReference type="InterPro" id="IPR000101">
    <property type="entry name" value="GGT_peptidase"/>
</dbReference>
<proteinExistence type="inferred from homology"/>
<feature type="repeat" description="PPR" evidence="13">
    <location>
        <begin position="206"/>
        <end position="240"/>
    </location>
</feature>
<dbReference type="GO" id="GO:0103068">
    <property type="term" value="F:leukotriene C4 gamma-glutamyl transferase activity"/>
    <property type="evidence" value="ECO:0007669"/>
    <property type="project" value="UniProtKB-EC"/>
</dbReference>
<dbReference type="InterPro" id="IPR043137">
    <property type="entry name" value="GGT_ssub_C"/>
</dbReference>
<comment type="catalytic activity">
    <reaction evidence="2">
        <text>glutathione + H2O = L-cysteinylglycine + L-glutamate</text>
        <dbReference type="Rhea" id="RHEA:28807"/>
        <dbReference type="ChEBI" id="CHEBI:15377"/>
        <dbReference type="ChEBI" id="CHEBI:29985"/>
        <dbReference type="ChEBI" id="CHEBI:57925"/>
        <dbReference type="ChEBI" id="CHEBI:61694"/>
        <dbReference type="EC" id="3.4.19.13"/>
    </reaction>
</comment>
<feature type="repeat" description="PPR" evidence="13">
    <location>
        <begin position="372"/>
        <end position="406"/>
    </location>
</feature>
<dbReference type="InterPro" id="IPR029055">
    <property type="entry name" value="Ntn_hydrolases_N"/>
</dbReference>
<evidence type="ECO:0000256" key="9">
    <source>
        <dbReference type="ARBA" id="ARBA00023180"/>
    </source>
</evidence>
<evidence type="ECO:0000256" key="10">
    <source>
        <dbReference type="ARBA" id="ARBA00047417"/>
    </source>
</evidence>
<evidence type="ECO:0000313" key="16">
    <source>
        <dbReference type="Proteomes" id="UP000823749"/>
    </source>
</evidence>
<dbReference type="SUPFAM" id="SSF56235">
    <property type="entry name" value="N-terminal nucleophile aminohydrolases (Ntn hydrolases)"/>
    <property type="match status" value="1"/>
</dbReference>
<feature type="binding site" evidence="12">
    <location>
        <position position="1274"/>
    </location>
    <ligand>
        <name>L-glutamate</name>
        <dbReference type="ChEBI" id="CHEBI:29985"/>
    </ligand>
</feature>
<dbReference type="FunFam" id="1.25.40.10:FF:002598">
    <property type="entry name" value="Pentatricopeptide repeat-containing protein At2g22070"/>
    <property type="match status" value="1"/>
</dbReference>
<comment type="catalytic activity">
    <reaction evidence="10">
        <text>an N-terminal (5-L-glutamyl)-[peptide] + an alpha-amino acid = 5-L-glutamyl amino acid + an N-terminal L-alpha-aminoacyl-[peptide]</text>
        <dbReference type="Rhea" id="RHEA:23904"/>
        <dbReference type="Rhea" id="RHEA-COMP:9780"/>
        <dbReference type="Rhea" id="RHEA-COMP:9795"/>
        <dbReference type="ChEBI" id="CHEBI:77644"/>
        <dbReference type="ChEBI" id="CHEBI:78597"/>
        <dbReference type="ChEBI" id="CHEBI:78599"/>
        <dbReference type="ChEBI" id="CHEBI:78608"/>
        <dbReference type="EC" id="2.3.2.2"/>
    </reaction>
</comment>
<feature type="repeat" description="PPR" evidence="13">
    <location>
        <begin position="341"/>
        <end position="371"/>
    </location>
</feature>
<feature type="binding site" evidence="12">
    <location>
        <begin position="1250"/>
        <end position="1252"/>
    </location>
    <ligand>
        <name>L-glutamate</name>
        <dbReference type="ChEBI" id="CHEBI:29985"/>
    </ligand>
</feature>
<comment type="pathway">
    <text evidence="3">Sulfur metabolism; glutathione metabolism.</text>
</comment>
<dbReference type="Gene3D" id="3.60.20.40">
    <property type="match status" value="1"/>
</dbReference>
<evidence type="ECO:0000256" key="5">
    <source>
        <dbReference type="ARBA" id="ARBA00009381"/>
    </source>
</evidence>
<dbReference type="InterPro" id="IPR011990">
    <property type="entry name" value="TPR-like_helical_dom_sf"/>
</dbReference>
<comment type="similarity">
    <text evidence="5">Belongs to the gamma-glutamyltransferase family.</text>
</comment>
<dbReference type="PANTHER" id="PTHR47926">
    <property type="entry name" value="PENTATRICOPEPTIDE REPEAT-CONTAINING PROTEIN"/>
    <property type="match status" value="1"/>
</dbReference>
<dbReference type="FunFam" id="1.25.40.10:FF:001162">
    <property type="entry name" value="Pentatricopeptide repeat-containing protein"/>
    <property type="match status" value="1"/>
</dbReference>
<feature type="repeat" description="PPR" evidence="13">
    <location>
        <begin position="611"/>
        <end position="645"/>
    </location>
</feature>
<feature type="repeat" description="PPR" evidence="13">
    <location>
        <begin position="74"/>
        <end position="108"/>
    </location>
</feature>
<dbReference type="GO" id="GO:0016756">
    <property type="term" value="F:glutathione gamma-glutamylcysteinyltransferase activity"/>
    <property type="evidence" value="ECO:0007669"/>
    <property type="project" value="UniProtKB-ARBA"/>
</dbReference>
<evidence type="ECO:0000256" key="11">
    <source>
        <dbReference type="PIRSR" id="PIRSR600101-1"/>
    </source>
</evidence>
<feature type="domain" description="DYW" evidence="14">
    <location>
        <begin position="689"/>
        <end position="776"/>
    </location>
</feature>
<feature type="repeat" description="PPR" evidence="13">
    <location>
        <begin position="43"/>
        <end position="73"/>
    </location>
</feature>
<dbReference type="Pfam" id="PF20431">
    <property type="entry name" value="E_motif"/>
    <property type="match status" value="1"/>
</dbReference>
<feature type="binding site" evidence="12">
    <location>
        <position position="1324"/>
    </location>
    <ligand>
        <name>L-glutamate</name>
        <dbReference type="ChEBI" id="CHEBI:29985"/>
    </ligand>
</feature>
<dbReference type="FunFam" id="1.10.246.130:FF:000001">
    <property type="entry name" value="Gamma-glutamyltransferase 5 isoform 1"/>
    <property type="match status" value="1"/>
</dbReference>
<dbReference type="PANTHER" id="PTHR47926:SF519">
    <property type="entry name" value="DYW DOMAIN-CONTAINING PROTEIN"/>
    <property type="match status" value="1"/>
</dbReference>
<keyword evidence="9" id="KW-0325">Glycoprotein</keyword>
<dbReference type="InterPro" id="IPR043138">
    <property type="entry name" value="GGT_lsub"/>
</dbReference>
<comment type="similarity">
    <text evidence="4">Belongs to the PPR family. PCMP-H subfamily.</text>
</comment>
<dbReference type="GO" id="GO:0008270">
    <property type="term" value="F:zinc ion binding"/>
    <property type="evidence" value="ECO:0007669"/>
    <property type="project" value="InterPro"/>
</dbReference>
<organism evidence="15 16">
    <name type="scientific">Rhododendron griersonianum</name>
    <dbReference type="NCBI Taxonomy" id="479676"/>
    <lineage>
        <taxon>Eukaryota</taxon>
        <taxon>Viridiplantae</taxon>
        <taxon>Streptophyta</taxon>
        <taxon>Embryophyta</taxon>
        <taxon>Tracheophyta</taxon>
        <taxon>Spermatophyta</taxon>
        <taxon>Magnoliopsida</taxon>
        <taxon>eudicotyledons</taxon>
        <taxon>Gunneridae</taxon>
        <taxon>Pentapetalae</taxon>
        <taxon>asterids</taxon>
        <taxon>Ericales</taxon>
        <taxon>Ericaceae</taxon>
        <taxon>Ericoideae</taxon>
        <taxon>Rhodoreae</taxon>
        <taxon>Rhododendron</taxon>
    </lineage>
</organism>
<accession>A0AAV6IPP0</accession>
<dbReference type="Gene3D" id="1.25.40.10">
    <property type="entry name" value="Tetratricopeptide repeat domain"/>
    <property type="match status" value="4"/>
</dbReference>
<sequence>MESYTQPLSDIYASLLQTSLRTKNPFAGKLVHAQIIKSGLHLSVFLMNNLINCYAKSGFLSDAHHVFDEMPSRNTTSWNTILSAYAKQGRIDDAYRVFKEMPEPDSVSWTSMIAGYNRMGCVENAIKMFLEMISCHVFPTQFTITSVLASCAAIESLGIGRKVHTFVVKLGLNSYVSVANSLLNMYAKSGDPVTAKVVFDRMKLKSITSWNAMISLHMQSGRPDLALAQFDQMSERDLVSWNSMITGYNQRGLDREALDILSRMSKETSLKPDNFTLASVLSACANLEELNLGKQIHAHVVRTEFNTFGPVGNALISMYSKSGGVGIARKILEHSVTSDLNVIAFTSLLDGYIKLGDMNSARQIFDALRTHDVVSWTAMIVGYVQNGFNDEAINLFRSMIREGTKPNSYTLAAILSVSSSLASLNHGEQIHAKSIRLGEVSSVSVSNGLISMYAKSGSIDCAKRIFNLIHWKKDTVSWTSMVIALAQHGLGEEAIELFEKMLEFGIKPDHITYVGVLSACIHVGYVDQGRNYYKLMKDAHGIEPTPSHYACMIDLFGRAGLLQEAQGFIEKMPIEPDVFVWGSLLASCRVHKNVELAKVAAERLLLIDPDNSGAYSALANAYSACGKWEDAAKIRKSMKDKQVKKEQGFSWVQIKGEVHVFGVEDALHPQRDAIYRLIAKIWKEIKKMGFVPNTEAVLHDLDEEVKEQILRHHSEKLAIAFGLLNTPENTTLRVMKNLRVCDDCHSAIKFISKLVGREIIVRDATRFHHFRSGLCRFAARRRIVTIKLCSHSVIIEMQSDTVQCGVWMMPMVYNLFWHGGFVYDAWFSCTSNQLDGLGCSLCGLQWFEVLDGSQCSLLSPWPTMTLLFFSLLSFMSSASNASAFNSSRREVITARRGEVAADDGRCSRIGRDVLREGGHAVDASVAVALCLGVVSPASSGIGGGAFMLIRLADGTTQALDMRETAPIKASENMYTGNGTLKSSGALSVAVPGELAGLHQAWKLYGRLPWKSLVKPAEILARNGFKISPYLHMQMVKTESGIMSDVGLRNLFTSRGALLELGHLCRNQKLAKTLQEISEHGVEAFYNGSVGLNLVKDVKKAGGILTMEDLRRYQVKLREAISADILGLKVLGMPPPSSGGAVMILILNILAQYGFPLGVSGSLGIHREIEALKHAFAVRMSLGDPNFVNVNKVLVDMLSPKFAADLKKTILDNMTFSPNRYGGRWNLIQDYGTSHISIVDSRRNAVSMTTTVNSYFGAKILSPSTGIVLNNEMDDFSIPGNSSAGNAPPAPANFIRPFKRPLSSMTPAIVLKGEHLKAVVGASGGSMIIAGTMEVFLNHFARKMDPFSSIMAPRYYHQLIPNILYYENWTTVTGDHFEVPAEIRAALQKKGHTLQGLAGGTICQLVVQELEASSKFGELVGVSDPRKGGYPAGF</sequence>
<feature type="repeat" description="PPR" evidence="13">
    <location>
        <begin position="474"/>
        <end position="508"/>
    </location>
</feature>
<dbReference type="FunFam" id="1.25.40.10:FF:000442">
    <property type="entry name" value="Pentatricopeptide repeat-containing protein At3g49710"/>
    <property type="match status" value="1"/>
</dbReference>
<dbReference type="PRINTS" id="PR01210">
    <property type="entry name" value="GGTRANSPTASE"/>
</dbReference>
<evidence type="ECO:0000256" key="12">
    <source>
        <dbReference type="PIRSR" id="PIRSR600101-2"/>
    </source>
</evidence>
<dbReference type="GO" id="GO:0009451">
    <property type="term" value="P:RNA modification"/>
    <property type="evidence" value="ECO:0007669"/>
    <property type="project" value="InterPro"/>
</dbReference>
<evidence type="ECO:0000256" key="4">
    <source>
        <dbReference type="ARBA" id="ARBA00006643"/>
    </source>
</evidence>
<dbReference type="GO" id="GO:0003723">
    <property type="term" value="F:RNA binding"/>
    <property type="evidence" value="ECO:0007669"/>
    <property type="project" value="InterPro"/>
</dbReference>
<feature type="binding site" evidence="12">
    <location>
        <position position="962"/>
    </location>
    <ligand>
        <name>L-glutamate</name>
        <dbReference type="ChEBI" id="CHEBI:29985"/>
    </ligand>
</feature>
<keyword evidence="8" id="KW-0378">Hydrolase</keyword>
<comment type="catalytic activity">
    <reaction evidence="1">
        <text>an S-substituted glutathione + H2O = an S-substituted L-cysteinylglycine + L-glutamate</text>
        <dbReference type="Rhea" id="RHEA:59468"/>
        <dbReference type="ChEBI" id="CHEBI:15377"/>
        <dbReference type="ChEBI" id="CHEBI:29985"/>
        <dbReference type="ChEBI" id="CHEBI:90779"/>
        <dbReference type="ChEBI" id="CHEBI:143103"/>
        <dbReference type="EC" id="3.4.19.13"/>
    </reaction>
</comment>
<dbReference type="Pfam" id="PF14432">
    <property type="entry name" value="DYW_deaminase"/>
    <property type="match status" value="1"/>
</dbReference>
<dbReference type="EMBL" id="JACTNZ010000010">
    <property type="protein sequence ID" value="KAG5529359.1"/>
    <property type="molecule type" value="Genomic_DNA"/>
</dbReference>
<dbReference type="NCBIfam" id="TIGR00756">
    <property type="entry name" value="PPR"/>
    <property type="match status" value="7"/>
</dbReference>
<evidence type="ECO:0000256" key="8">
    <source>
        <dbReference type="ARBA" id="ARBA00022801"/>
    </source>
</evidence>
<feature type="binding site" evidence="12">
    <location>
        <begin position="1302"/>
        <end position="1303"/>
    </location>
    <ligand>
        <name>L-glutamate</name>
        <dbReference type="ChEBI" id="CHEBI:29985"/>
    </ligand>
</feature>
<dbReference type="NCBIfam" id="TIGR00066">
    <property type="entry name" value="g_glut_trans"/>
    <property type="match status" value="1"/>
</dbReference>
<gene>
    <name evidence="15" type="ORF">RHGRI_029915</name>
</gene>
<evidence type="ECO:0000256" key="7">
    <source>
        <dbReference type="ARBA" id="ARBA00022737"/>
    </source>
</evidence>
<evidence type="ECO:0000313" key="15">
    <source>
        <dbReference type="EMBL" id="KAG5529359.1"/>
    </source>
</evidence>
<dbReference type="SUPFAM" id="SSF48452">
    <property type="entry name" value="TPR-like"/>
    <property type="match status" value="1"/>
</dbReference>
<dbReference type="InterPro" id="IPR046960">
    <property type="entry name" value="PPR_At4g14850-like_plant"/>
</dbReference>
<keyword evidence="6" id="KW-0808">Transferase</keyword>
<comment type="caution">
    <text evidence="15">The sequence shown here is derived from an EMBL/GenBank/DDBJ whole genome shotgun (WGS) entry which is preliminary data.</text>
</comment>
<dbReference type="GO" id="GO:0036374">
    <property type="term" value="F:glutathione hydrolase activity"/>
    <property type="evidence" value="ECO:0007669"/>
    <property type="project" value="UniProtKB-EC"/>
</dbReference>
<keyword evidence="7" id="KW-0677">Repeat</keyword>
<dbReference type="InterPro" id="IPR002885">
    <property type="entry name" value="PPR_rpt"/>
</dbReference>